<accession>A0A1I2JSJ9</accession>
<dbReference type="Proteomes" id="UP000198964">
    <property type="component" value="Unassembled WGS sequence"/>
</dbReference>
<proteinExistence type="predicted"/>
<dbReference type="AlphaFoldDB" id="A0A1I2JSJ9"/>
<organism evidence="1 2">
    <name type="scientific">Sunxiuqinia elliptica</name>
    <dbReference type="NCBI Taxonomy" id="655355"/>
    <lineage>
        <taxon>Bacteria</taxon>
        <taxon>Pseudomonadati</taxon>
        <taxon>Bacteroidota</taxon>
        <taxon>Bacteroidia</taxon>
        <taxon>Marinilabiliales</taxon>
        <taxon>Prolixibacteraceae</taxon>
        <taxon>Sunxiuqinia</taxon>
    </lineage>
</organism>
<dbReference type="EMBL" id="FONW01000009">
    <property type="protein sequence ID" value="SFF55786.1"/>
    <property type="molecule type" value="Genomic_DNA"/>
</dbReference>
<keyword evidence="2" id="KW-1185">Reference proteome</keyword>
<evidence type="ECO:0000313" key="1">
    <source>
        <dbReference type="EMBL" id="SFF55786.1"/>
    </source>
</evidence>
<evidence type="ECO:0000313" key="2">
    <source>
        <dbReference type="Proteomes" id="UP000198964"/>
    </source>
</evidence>
<sequence length="104" mass="11701">MIINKSRQYTQNPHAKIIPADFRYNRAGARDSSLKKGGEKTTVGMYRFGISLAAYLASNLKITSKPLSREELLSWKNRNRNSSYSSLTSYLAMSFSSVSPKRCS</sequence>
<gene>
    <name evidence="1" type="ORF">SAMN05216283_10967</name>
</gene>
<reference evidence="1 2" key="1">
    <citation type="submission" date="2016-10" db="EMBL/GenBank/DDBJ databases">
        <authorList>
            <person name="de Groot N.N."/>
        </authorList>
    </citation>
    <scope>NUCLEOTIDE SEQUENCE [LARGE SCALE GENOMIC DNA]</scope>
    <source>
        <strain evidence="1 2">CGMCC 1.9156</strain>
    </source>
</reference>
<name>A0A1I2JSJ9_9BACT</name>
<protein>
    <submittedName>
        <fullName evidence="1">Uncharacterized protein</fullName>
    </submittedName>
</protein>